<gene>
    <name evidence="2" type="ORF">ILEXP_LOCUS14856</name>
</gene>
<evidence type="ECO:0000259" key="1">
    <source>
        <dbReference type="PROSITE" id="PS51297"/>
    </source>
</evidence>
<dbReference type="InterPro" id="IPR002487">
    <property type="entry name" value="TF_Kbox"/>
</dbReference>
<dbReference type="Proteomes" id="UP001642360">
    <property type="component" value="Unassembled WGS sequence"/>
</dbReference>
<name>A0ABC8RVF2_9AQUA</name>
<keyword evidence="3" id="KW-1185">Reference proteome</keyword>
<reference evidence="2 3" key="1">
    <citation type="submission" date="2024-02" db="EMBL/GenBank/DDBJ databases">
        <authorList>
            <person name="Vignale AGUSTIN F."/>
            <person name="Sosa J E."/>
            <person name="Modenutti C."/>
        </authorList>
    </citation>
    <scope>NUCLEOTIDE SEQUENCE [LARGE SCALE GENOMIC DNA]</scope>
</reference>
<evidence type="ECO:0000313" key="2">
    <source>
        <dbReference type="EMBL" id="CAK9146979.1"/>
    </source>
</evidence>
<sequence>MTISFLPAHTLKGFGNPLSLTRIHSGRQGLGEISMAGVKHVMAKYRLQTDNLGKQNQPSYELQLENTRYAMLRKEVAEKTHELRKLRGEELEGLNLEELMKLEKLLEGKLSRVLRTKCEKSIKEIGALKKKEAQLMKENALLEQQTHVETNVLPQGHSSWAIANYSADPPQGYDSFDTSLKLGPPFPN</sequence>
<dbReference type="Pfam" id="PF01486">
    <property type="entry name" value="K-box"/>
    <property type="match status" value="1"/>
</dbReference>
<feature type="domain" description="K-box" evidence="1">
    <location>
        <begin position="62"/>
        <end position="152"/>
    </location>
</feature>
<dbReference type="PROSITE" id="PS51297">
    <property type="entry name" value="K_BOX"/>
    <property type="match status" value="1"/>
</dbReference>
<organism evidence="2 3">
    <name type="scientific">Ilex paraguariensis</name>
    <name type="common">yerba mate</name>
    <dbReference type="NCBI Taxonomy" id="185542"/>
    <lineage>
        <taxon>Eukaryota</taxon>
        <taxon>Viridiplantae</taxon>
        <taxon>Streptophyta</taxon>
        <taxon>Embryophyta</taxon>
        <taxon>Tracheophyta</taxon>
        <taxon>Spermatophyta</taxon>
        <taxon>Magnoliopsida</taxon>
        <taxon>eudicotyledons</taxon>
        <taxon>Gunneridae</taxon>
        <taxon>Pentapetalae</taxon>
        <taxon>asterids</taxon>
        <taxon>campanulids</taxon>
        <taxon>Aquifoliales</taxon>
        <taxon>Aquifoliaceae</taxon>
        <taxon>Ilex</taxon>
    </lineage>
</organism>
<evidence type="ECO:0000313" key="3">
    <source>
        <dbReference type="Proteomes" id="UP001642360"/>
    </source>
</evidence>
<protein>
    <recommendedName>
        <fullName evidence="1">K-box domain-containing protein</fullName>
    </recommendedName>
</protein>
<dbReference type="EMBL" id="CAUOFW020001632">
    <property type="protein sequence ID" value="CAK9146979.1"/>
    <property type="molecule type" value="Genomic_DNA"/>
</dbReference>
<dbReference type="AlphaFoldDB" id="A0ABC8RVF2"/>
<comment type="caution">
    <text evidence="2">The sequence shown here is derived from an EMBL/GenBank/DDBJ whole genome shotgun (WGS) entry which is preliminary data.</text>
</comment>
<proteinExistence type="predicted"/>
<accession>A0ABC8RVF2</accession>